<gene>
    <name evidence="4" type="ORF">ACFSXZ_12560</name>
</gene>
<accession>A0ABW5FTQ8</accession>
<dbReference type="InterPro" id="IPR036390">
    <property type="entry name" value="WH_DNA-bd_sf"/>
</dbReference>
<dbReference type="Pfam" id="PF10400">
    <property type="entry name" value="Vir_act_alpha_C"/>
    <property type="match status" value="1"/>
</dbReference>
<dbReference type="PANTHER" id="PTHR43252:SF4">
    <property type="entry name" value="TRANSCRIPTIONAL REGULATORY PROTEIN"/>
    <property type="match status" value="1"/>
</dbReference>
<keyword evidence="1" id="KW-0175">Coiled coil</keyword>
<dbReference type="Pfam" id="PF03551">
    <property type="entry name" value="PadR"/>
    <property type="match status" value="1"/>
</dbReference>
<dbReference type="InterPro" id="IPR018309">
    <property type="entry name" value="Tscrpt_reg_PadR_C"/>
</dbReference>
<dbReference type="RefSeq" id="WP_378264600.1">
    <property type="nucleotide sequence ID" value="NZ_JBHUKR010000006.1"/>
</dbReference>
<reference evidence="5" key="1">
    <citation type="journal article" date="2019" name="Int. J. Syst. Evol. Microbiol.">
        <title>The Global Catalogue of Microorganisms (GCM) 10K type strain sequencing project: providing services to taxonomists for standard genome sequencing and annotation.</title>
        <authorList>
            <consortium name="The Broad Institute Genomics Platform"/>
            <consortium name="The Broad Institute Genome Sequencing Center for Infectious Disease"/>
            <person name="Wu L."/>
            <person name="Ma J."/>
        </authorList>
    </citation>
    <scope>NUCLEOTIDE SEQUENCE [LARGE SCALE GENOMIC DNA]</scope>
    <source>
        <strain evidence="5">CGMCC 4.7645</strain>
    </source>
</reference>
<protein>
    <submittedName>
        <fullName evidence="4">PadR family transcriptional regulator</fullName>
    </submittedName>
</protein>
<evidence type="ECO:0000259" key="2">
    <source>
        <dbReference type="Pfam" id="PF03551"/>
    </source>
</evidence>
<organism evidence="4 5">
    <name type="scientific">Amycolatopsis pigmentata</name>
    <dbReference type="NCBI Taxonomy" id="450801"/>
    <lineage>
        <taxon>Bacteria</taxon>
        <taxon>Bacillati</taxon>
        <taxon>Actinomycetota</taxon>
        <taxon>Actinomycetes</taxon>
        <taxon>Pseudonocardiales</taxon>
        <taxon>Pseudonocardiaceae</taxon>
        <taxon>Amycolatopsis</taxon>
    </lineage>
</organism>
<keyword evidence="5" id="KW-1185">Reference proteome</keyword>
<feature type="domain" description="Transcription regulator PadR N-terminal" evidence="2">
    <location>
        <begin position="7"/>
        <end position="78"/>
    </location>
</feature>
<name>A0ABW5FTQ8_9PSEU</name>
<evidence type="ECO:0000313" key="4">
    <source>
        <dbReference type="EMBL" id="MFD2417157.1"/>
    </source>
</evidence>
<comment type="caution">
    <text evidence="4">The sequence shown here is derived from an EMBL/GenBank/DDBJ whole genome shotgun (WGS) entry which is preliminary data.</text>
</comment>
<dbReference type="Proteomes" id="UP001597417">
    <property type="component" value="Unassembled WGS sequence"/>
</dbReference>
<sequence>MSLRHAILSLLADRPDTGYDLAKRFDGMLSSHAWHASHSQIYPELRRMTAAGLVEVVEKGARGSRTYTITDAGRAELRDWAFNPSAAAPARNEKVLRLLALPVLDVADARRLAERVSAESDELEAQLRQSQRQVADDHDPGTRPGYAYFSAEFALRYLKLEREWARWVLENLKPGPSRRGPTAS</sequence>
<evidence type="ECO:0000313" key="5">
    <source>
        <dbReference type="Proteomes" id="UP001597417"/>
    </source>
</evidence>
<proteinExistence type="predicted"/>
<dbReference type="SUPFAM" id="SSF46785">
    <property type="entry name" value="Winged helix' DNA-binding domain"/>
    <property type="match status" value="1"/>
</dbReference>
<dbReference type="PANTHER" id="PTHR43252">
    <property type="entry name" value="TRANSCRIPTIONAL REGULATOR YQJI"/>
    <property type="match status" value="1"/>
</dbReference>
<feature type="coiled-coil region" evidence="1">
    <location>
        <begin position="106"/>
        <end position="133"/>
    </location>
</feature>
<dbReference type="EMBL" id="JBHUKR010000006">
    <property type="protein sequence ID" value="MFD2417157.1"/>
    <property type="molecule type" value="Genomic_DNA"/>
</dbReference>
<feature type="domain" description="Transcription regulator PadR C-terminal" evidence="3">
    <location>
        <begin position="91"/>
        <end position="173"/>
    </location>
</feature>
<evidence type="ECO:0000259" key="3">
    <source>
        <dbReference type="Pfam" id="PF10400"/>
    </source>
</evidence>
<dbReference type="InterPro" id="IPR036388">
    <property type="entry name" value="WH-like_DNA-bd_sf"/>
</dbReference>
<evidence type="ECO:0000256" key="1">
    <source>
        <dbReference type="SAM" id="Coils"/>
    </source>
</evidence>
<dbReference type="Gene3D" id="1.10.10.10">
    <property type="entry name" value="Winged helix-like DNA-binding domain superfamily/Winged helix DNA-binding domain"/>
    <property type="match status" value="1"/>
</dbReference>
<dbReference type="InterPro" id="IPR005149">
    <property type="entry name" value="Tscrpt_reg_PadR_N"/>
</dbReference>